<feature type="non-terminal residue" evidence="2">
    <location>
        <position position="1"/>
    </location>
</feature>
<feature type="compositionally biased region" description="Basic and acidic residues" evidence="1">
    <location>
        <begin position="518"/>
        <end position="533"/>
    </location>
</feature>
<feature type="region of interest" description="Disordered" evidence="1">
    <location>
        <begin position="440"/>
        <end position="465"/>
    </location>
</feature>
<feature type="compositionally biased region" description="Basic residues" evidence="1">
    <location>
        <begin position="497"/>
        <end position="508"/>
    </location>
</feature>
<dbReference type="Proteomes" id="UP001189429">
    <property type="component" value="Unassembled WGS sequence"/>
</dbReference>
<proteinExistence type="predicted"/>
<feature type="region of interest" description="Disordered" evidence="1">
    <location>
        <begin position="1"/>
        <end position="168"/>
    </location>
</feature>
<gene>
    <name evidence="2" type="ORF">PCOR1329_LOCUS24533</name>
</gene>
<reference evidence="2" key="1">
    <citation type="submission" date="2023-10" db="EMBL/GenBank/DDBJ databases">
        <authorList>
            <person name="Chen Y."/>
            <person name="Shah S."/>
            <person name="Dougan E. K."/>
            <person name="Thang M."/>
            <person name="Chan C."/>
        </authorList>
    </citation>
    <scope>NUCLEOTIDE SEQUENCE [LARGE SCALE GENOMIC DNA]</scope>
</reference>
<name>A0ABN9RX93_9DINO</name>
<evidence type="ECO:0000313" key="3">
    <source>
        <dbReference type="Proteomes" id="UP001189429"/>
    </source>
</evidence>
<feature type="compositionally biased region" description="Basic and acidic residues" evidence="1">
    <location>
        <begin position="52"/>
        <end position="63"/>
    </location>
</feature>
<dbReference type="EMBL" id="CAUYUJ010008452">
    <property type="protein sequence ID" value="CAK0823998.1"/>
    <property type="molecule type" value="Genomic_DNA"/>
</dbReference>
<keyword evidence="3" id="KW-1185">Reference proteome</keyword>
<feature type="region of interest" description="Disordered" evidence="1">
    <location>
        <begin position="481"/>
        <end position="539"/>
    </location>
</feature>
<feature type="non-terminal residue" evidence="2">
    <location>
        <position position="655"/>
    </location>
</feature>
<evidence type="ECO:0000256" key="1">
    <source>
        <dbReference type="SAM" id="MobiDB-lite"/>
    </source>
</evidence>
<feature type="compositionally biased region" description="Low complexity" evidence="1">
    <location>
        <begin position="441"/>
        <end position="465"/>
    </location>
</feature>
<comment type="caution">
    <text evidence="2">The sequence shown here is derived from an EMBL/GenBank/DDBJ whole genome shotgun (WGS) entry which is preliminary data.</text>
</comment>
<sequence>DGSETKGVDQGADDGTDGSKGQIVGTGAAASGADINARRTDTVVEIDDSDDARDKDVGAKRSSADAAIDDSDDAPLAQTKHQRRSPDVAGAGDARDTFEDKRCSNDYDKSQGKGGDTEIGKDNCDGDHGTDIGNNKHDADKGCPMTFEGDGAPPGAPPPLDQPAPHLGSIGLQAASLGEIGLQAAPLGEIGLQAAPLAEIGLQAAPLAEIGIQQLGSQDAPSRDEVANLSQLPNGPMRSKEPQSLSQLISKLTAIYSQAQGDAKLTAVQNEYFNKQAEEYSKTKDRFLEEAHVTGVVPSRGALGNRFQTYLDANPEERKKYETSKGNIAKADFRKRWFDEEWVKYKKRHTVVENMAECWADFGTYEPFEVIAGKESGTGITSSGAEAALNICLSCIKLGGYWCKYNWQSKRMEYLYMKSGYKYKFEKQYTEITEMMDKHAATPTAPTAQPTPAAPTTIADGGTAPAAPAVLEGGCNVEVKTKKRHSEQVTAPQPTPRSKKMPKGKAKAKAGTAQTGDLDGKTTDAEQEKERIKQLKKTQKANMECAQTSISEYGQTVTQANLILDNIKSLPEWKWANNSEGVSGLQESLNALVSAAMGSQFIKEILITDIAKVKSQMAEETFDEKILSVTPALESPLKKLKAEITCLQNMQAEKQ</sequence>
<accession>A0ABN9RX93</accession>
<evidence type="ECO:0000313" key="2">
    <source>
        <dbReference type="EMBL" id="CAK0823998.1"/>
    </source>
</evidence>
<feature type="region of interest" description="Disordered" evidence="1">
    <location>
        <begin position="215"/>
        <end position="244"/>
    </location>
</feature>
<protein>
    <submittedName>
        <fullName evidence="2">Uncharacterized protein</fullName>
    </submittedName>
</protein>
<organism evidence="2 3">
    <name type="scientific">Prorocentrum cordatum</name>
    <dbReference type="NCBI Taxonomy" id="2364126"/>
    <lineage>
        <taxon>Eukaryota</taxon>
        <taxon>Sar</taxon>
        <taxon>Alveolata</taxon>
        <taxon>Dinophyceae</taxon>
        <taxon>Prorocentrales</taxon>
        <taxon>Prorocentraceae</taxon>
        <taxon>Prorocentrum</taxon>
    </lineage>
</organism>
<feature type="compositionally biased region" description="Basic and acidic residues" evidence="1">
    <location>
        <begin position="93"/>
        <end position="141"/>
    </location>
</feature>